<accession>A0A7K1XVG3</accession>
<comment type="subcellular location">
    <subcellularLocation>
        <location evidence="5">Cytoplasm</location>
    </subcellularLocation>
</comment>
<dbReference type="CDD" id="cd04489">
    <property type="entry name" value="ExoVII_LU_OBF"/>
    <property type="match status" value="1"/>
</dbReference>
<dbReference type="PANTHER" id="PTHR30008:SF0">
    <property type="entry name" value="EXODEOXYRIBONUCLEASE 7 LARGE SUBUNIT"/>
    <property type="match status" value="1"/>
</dbReference>
<reference evidence="8 9" key="1">
    <citation type="submission" date="2019-11" db="EMBL/GenBank/DDBJ databases">
        <title>Pedobacter sp. HMF7056 Genome sequencing and assembly.</title>
        <authorList>
            <person name="Kang H."/>
            <person name="Kim H."/>
            <person name="Joh K."/>
        </authorList>
    </citation>
    <scope>NUCLEOTIDE SEQUENCE [LARGE SCALE GENOMIC DNA]</scope>
    <source>
        <strain evidence="8 9">HMF7056</strain>
    </source>
</reference>
<evidence type="ECO:0000313" key="9">
    <source>
        <dbReference type="Proteomes" id="UP000451233"/>
    </source>
</evidence>
<dbReference type="EMBL" id="WVHS01000001">
    <property type="protein sequence ID" value="MXV14970.1"/>
    <property type="molecule type" value="Genomic_DNA"/>
</dbReference>
<feature type="domain" description="Exonuclease VII large subunit C-terminal" evidence="6">
    <location>
        <begin position="144"/>
        <end position="434"/>
    </location>
</feature>
<dbReference type="Proteomes" id="UP000451233">
    <property type="component" value="Unassembled WGS sequence"/>
</dbReference>
<protein>
    <recommendedName>
        <fullName evidence="5">Exodeoxyribonuclease 7 large subunit</fullName>
        <ecNumber evidence="5">3.1.11.6</ecNumber>
    </recommendedName>
</protein>
<dbReference type="GO" id="GO:0005737">
    <property type="term" value="C:cytoplasm"/>
    <property type="evidence" value="ECO:0007669"/>
    <property type="project" value="UniProtKB-SubCell"/>
</dbReference>
<dbReference type="AlphaFoldDB" id="A0A7K1XVG3"/>
<dbReference type="Pfam" id="PF02601">
    <property type="entry name" value="Exonuc_VII_L"/>
    <property type="match status" value="1"/>
</dbReference>
<dbReference type="NCBIfam" id="TIGR00237">
    <property type="entry name" value="xseA"/>
    <property type="match status" value="1"/>
</dbReference>
<organism evidence="8 9">
    <name type="scientific">Hufsiella ginkgonis</name>
    <dbReference type="NCBI Taxonomy" id="2695274"/>
    <lineage>
        <taxon>Bacteria</taxon>
        <taxon>Pseudomonadati</taxon>
        <taxon>Bacteroidota</taxon>
        <taxon>Sphingobacteriia</taxon>
        <taxon>Sphingobacteriales</taxon>
        <taxon>Sphingobacteriaceae</taxon>
        <taxon>Hufsiella</taxon>
    </lineage>
</organism>
<comment type="similarity">
    <text evidence="5">Belongs to the XseA family.</text>
</comment>
<comment type="caution">
    <text evidence="8">The sequence shown here is derived from an EMBL/GenBank/DDBJ whole genome shotgun (WGS) entry which is preliminary data.</text>
</comment>
<dbReference type="Pfam" id="PF13742">
    <property type="entry name" value="tRNA_anti_2"/>
    <property type="match status" value="1"/>
</dbReference>
<dbReference type="RefSeq" id="WP_160905905.1">
    <property type="nucleotide sequence ID" value="NZ_WVHS01000001.1"/>
</dbReference>
<evidence type="ECO:0000313" key="8">
    <source>
        <dbReference type="EMBL" id="MXV14970.1"/>
    </source>
</evidence>
<evidence type="ECO:0000256" key="1">
    <source>
        <dbReference type="ARBA" id="ARBA00022490"/>
    </source>
</evidence>
<evidence type="ECO:0000256" key="5">
    <source>
        <dbReference type="RuleBase" id="RU004355"/>
    </source>
</evidence>
<sequence length="445" mass="49896">MPEITPGKKIFSLPEVLSSIQRTIADRYKSTFWVKAELHKLNHYSHSGHCYPEMVEKRDGRVIAQMKAVLWKNDFREINGRFMKILHEPLKDGITILFCAAITFDPVHGLSLRITDIDPVFSLGELERERLETVTRLTVEGILRRNQSLRFPLLPQRIAVISVETSKGYSDFLKVINYNSWGYRFYCHLFPALLQGDRSPDSIIAQLRRIKKAAAHFDVVALIRGGGADVGLSSYNNYALAREIALFPLPVITGIGHSTNETVAEQISFRNAITPTELADFLLQQFHNFSVPVQRAGQVIADRARRVLDDENVQFAHTTRYFRLAAIRLLAGRSTVIDQLSEGLSRQCRFILSRERDQVAGLGDALKENAAEHFAAQARELSGLEKNVRIMDPANVLKRGYSITFVNGKIATGVAGLEEGDQLLTQLADGTVTSTVQQAKANNHE</sequence>
<proteinExistence type="inferred from homology"/>
<evidence type="ECO:0000256" key="3">
    <source>
        <dbReference type="ARBA" id="ARBA00022801"/>
    </source>
</evidence>
<dbReference type="GO" id="GO:0009318">
    <property type="term" value="C:exodeoxyribonuclease VII complex"/>
    <property type="evidence" value="ECO:0007669"/>
    <property type="project" value="UniProtKB-UniRule"/>
</dbReference>
<dbReference type="EC" id="3.1.11.6" evidence="5"/>
<dbReference type="PANTHER" id="PTHR30008">
    <property type="entry name" value="EXODEOXYRIBONUCLEASE 7 LARGE SUBUNIT"/>
    <property type="match status" value="1"/>
</dbReference>
<keyword evidence="1" id="KW-0963">Cytoplasm</keyword>
<dbReference type="InterPro" id="IPR003753">
    <property type="entry name" value="Exonuc_VII_L"/>
</dbReference>
<evidence type="ECO:0000256" key="2">
    <source>
        <dbReference type="ARBA" id="ARBA00022722"/>
    </source>
</evidence>
<gene>
    <name evidence="8" type="primary">xseA</name>
    <name evidence="8" type="ORF">GS398_06640</name>
</gene>
<evidence type="ECO:0000256" key="4">
    <source>
        <dbReference type="ARBA" id="ARBA00022839"/>
    </source>
</evidence>
<dbReference type="GO" id="GO:0003676">
    <property type="term" value="F:nucleic acid binding"/>
    <property type="evidence" value="ECO:0007669"/>
    <property type="project" value="InterPro"/>
</dbReference>
<dbReference type="InterPro" id="IPR025824">
    <property type="entry name" value="OB-fold_nuc-bd_dom"/>
</dbReference>
<feature type="domain" description="OB-fold nucleic acid binding" evidence="7">
    <location>
        <begin position="12"/>
        <end position="118"/>
    </location>
</feature>
<name>A0A7K1XVG3_9SPHI</name>
<evidence type="ECO:0000259" key="7">
    <source>
        <dbReference type="Pfam" id="PF13742"/>
    </source>
</evidence>
<dbReference type="GO" id="GO:0006308">
    <property type="term" value="P:DNA catabolic process"/>
    <property type="evidence" value="ECO:0007669"/>
    <property type="project" value="UniProtKB-UniRule"/>
</dbReference>
<keyword evidence="9" id="KW-1185">Reference proteome</keyword>
<dbReference type="GO" id="GO:0008855">
    <property type="term" value="F:exodeoxyribonuclease VII activity"/>
    <property type="evidence" value="ECO:0007669"/>
    <property type="project" value="UniProtKB-UniRule"/>
</dbReference>
<keyword evidence="3 5" id="KW-0378">Hydrolase</keyword>
<dbReference type="InterPro" id="IPR020579">
    <property type="entry name" value="Exonuc_VII_lsu_C"/>
</dbReference>
<keyword evidence="2 5" id="KW-0540">Nuclease</keyword>
<evidence type="ECO:0000259" key="6">
    <source>
        <dbReference type="Pfam" id="PF02601"/>
    </source>
</evidence>
<keyword evidence="4 5" id="KW-0269">Exonuclease</keyword>
<comment type="catalytic activity">
    <reaction evidence="5">
        <text>Exonucleolytic cleavage in either 5'- to 3'- or 3'- to 5'-direction to yield nucleoside 5'-phosphates.</text>
        <dbReference type="EC" id="3.1.11.6"/>
    </reaction>
</comment>